<proteinExistence type="predicted"/>
<keyword evidence="5" id="KW-1185">Reference proteome</keyword>
<dbReference type="AlphaFoldDB" id="A0AAP9XVN2"/>
<dbReference type="Pfam" id="PF21880">
    <property type="entry name" value="DUF6916"/>
    <property type="match status" value="1"/>
</dbReference>
<dbReference type="Proteomes" id="UP000594892">
    <property type="component" value="Chromosome 1"/>
</dbReference>
<gene>
    <name evidence="2" type="ORF">I6H06_10080</name>
    <name evidence="3" type="ORF">NFI99_06605</name>
</gene>
<dbReference type="InterPro" id="IPR054209">
    <property type="entry name" value="DUF6916"/>
</dbReference>
<dbReference type="GeneID" id="45694666"/>
<organism evidence="2 4">
    <name type="scientific">Burkholderia glumae</name>
    <name type="common">Pseudomonas glumae</name>
    <dbReference type="NCBI Taxonomy" id="337"/>
    <lineage>
        <taxon>Bacteria</taxon>
        <taxon>Pseudomonadati</taxon>
        <taxon>Pseudomonadota</taxon>
        <taxon>Betaproteobacteria</taxon>
        <taxon>Burkholderiales</taxon>
        <taxon>Burkholderiaceae</taxon>
        <taxon>Burkholderia</taxon>
    </lineage>
</organism>
<dbReference type="EMBL" id="CP065600">
    <property type="protein sequence ID" value="QPQ89937.1"/>
    <property type="molecule type" value="Genomic_DNA"/>
</dbReference>
<evidence type="ECO:0000313" key="2">
    <source>
        <dbReference type="EMBL" id="QPQ89937.1"/>
    </source>
</evidence>
<dbReference type="RefSeq" id="WP_012734024.1">
    <property type="nucleotide sequence ID" value="NZ_CP021075.1"/>
</dbReference>
<name>A0AAP9XVN2_BURGL</name>
<reference evidence="2 4" key="1">
    <citation type="submission" date="2020-12" db="EMBL/GenBank/DDBJ databases">
        <title>FDA dAtabase for Regulatory Grade micrObial Sequences (FDA-ARGOS): Supporting development and validation of Infectious Disease Dx tests.</title>
        <authorList>
            <person name="Minogue T."/>
            <person name="Wolcott M."/>
            <person name="Wasieloski L."/>
            <person name="Aguilar W."/>
            <person name="Moore D."/>
            <person name="Jaissle J."/>
            <person name="Tallon L."/>
            <person name="Sadzewicz L."/>
            <person name="Zhao X."/>
            <person name="Boylan J."/>
            <person name="Ott S."/>
            <person name="Bowen H."/>
            <person name="Vavikolanu K."/>
            <person name="Mehta A."/>
            <person name="Aluvathingal J."/>
            <person name="Nadendla S."/>
            <person name="Yan Y."/>
            <person name="Sichtig H."/>
        </authorList>
    </citation>
    <scope>NUCLEOTIDE SEQUENCE [LARGE SCALE GENOMIC DNA]</scope>
    <source>
        <strain evidence="2 4">FDAARGOS_949</strain>
    </source>
</reference>
<evidence type="ECO:0000313" key="3">
    <source>
        <dbReference type="EMBL" id="USS41929.1"/>
    </source>
</evidence>
<evidence type="ECO:0000313" key="4">
    <source>
        <dbReference type="Proteomes" id="UP000594892"/>
    </source>
</evidence>
<dbReference type="EMBL" id="CP099583">
    <property type="protein sequence ID" value="USS41929.1"/>
    <property type="molecule type" value="Genomic_DNA"/>
</dbReference>
<reference evidence="3" key="2">
    <citation type="submission" date="2022-06" db="EMBL/GenBank/DDBJ databases">
        <title>Draft genome sequence of Burkholderia glumae strain GR20004 isolated from rice panicle showing bacterial panicle blight.</title>
        <authorList>
            <person name="Choi S.Y."/>
            <person name="Lee Y.H."/>
        </authorList>
    </citation>
    <scope>NUCLEOTIDE SEQUENCE</scope>
    <source>
        <strain evidence="3">GR20004</strain>
    </source>
</reference>
<dbReference type="Proteomes" id="UP001056386">
    <property type="component" value="Chromosome 2"/>
</dbReference>
<evidence type="ECO:0000259" key="1">
    <source>
        <dbReference type="Pfam" id="PF21880"/>
    </source>
</evidence>
<feature type="domain" description="DUF6916" evidence="1">
    <location>
        <begin position="6"/>
        <end position="91"/>
    </location>
</feature>
<sequence length="119" mass="12739">MSALPTHDELEQLLGQVLIIATADDAAEPLTQARLLSAPPGLAMDEDHTCYKANFELPVNVRLPQDTYRFCAPDGRAWLLFASPMRPLETGAGTLGIVIHRRLADDPRAATAGASSSDA</sequence>
<evidence type="ECO:0000313" key="5">
    <source>
        <dbReference type="Proteomes" id="UP001056386"/>
    </source>
</evidence>
<accession>A0AAP9XVN2</accession>
<protein>
    <recommendedName>
        <fullName evidence="1">DUF6916 domain-containing protein</fullName>
    </recommendedName>
</protein>